<organism evidence="3 4">
    <name type="scientific">Azospirillum oryzae</name>
    <dbReference type="NCBI Taxonomy" id="286727"/>
    <lineage>
        <taxon>Bacteria</taxon>
        <taxon>Pseudomonadati</taxon>
        <taxon>Pseudomonadota</taxon>
        <taxon>Alphaproteobacteria</taxon>
        <taxon>Rhodospirillales</taxon>
        <taxon>Azospirillaceae</taxon>
        <taxon>Azospirillum</taxon>
    </lineage>
</organism>
<keyword evidence="1" id="KW-0175">Coiled coil</keyword>
<protein>
    <submittedName>
        <fullName evidence="3">Uncharacterized protein</fullName>
    </submittedName>
</protein>
<gene>
    <name evidence="3" type="ORF">SAMN02982917_3064</name>
</gene>
<name>A0A1X7FMX4_9PROT</name>
<dbReference type="RefSeq" id="WP_085086823.1">
    <property type="nucleotide sequence ID" value="NZ_FXAK01000006.1"/>
</dbReference>
<evidence type="ECO:0000256" key="1">
    <source>
        <dbReference type="SAM" id="Coils"/>
    </source>
</evidence>
<evidence type="ECO:0000256" key="2">
    <source>
        <dbReference type="SAM" id="MobiDB-lite"/>
    </source>
</evidence>
<evidence type="ECO:0000313" key="3">
    <source>
        <dbReference type="EMBL" id="SMF55336.1"/>
    </source>
</evidence>
<dbReference type="EMBL" id="FXAK01000006">
    <property type="protein sequence ID" value="SMF55336.1"/>
    <property type="molecule type" value="Genomic_DNA"/>
</dbReference>
<feature type="region of interest" description="Disordered" evidence="2">
    <location>
        <begin position="57"/>
        <end position="97"/>
    </location>
</feature>
<dbReference type="Proteomes" id="UP000192936">
    <property type="component" value="Unassembled WGS sequence"/>
</dbReference>
<dbReference type="STRING" id="286727.SAMN02982917_3064"/>
<dbReference type="AlphaFoldDB" id="A0A1X7FMX4"/>
<feature type="coiled-coil region" evidence="1">
    <location>
        <begin position="296"/>
        <end position="337"/>
    </location>
</feature>
<reference evidence="3 4" key="1">
    <citation type="submission" date="2017-04" db="EMBL/GenBank/DDBJ databases">
        <authorList>
            <person name="Afonso C.L."/>
            <person name="Miller P.J."/>
            <person name="Scott M.A."/>
            <person name="Spackman E."/>
            <person name="Goraichik I."/>
            <person name="Dimitrov K.M."/>
            <person name="Suarez D.L."/>
            <person name="Swayne D.E."/>
        </authorList>
    </citation>
    <scope>NUCLEOTIDE SEQUENCE [LARGE SCALE GENOMIC DNA]</scope>
    <source>
        <strain evidence="3 4">A2P</strain>
    </source>
</reference>
<dbReference type="OrthoDB" id="7873969at2"/>
<sequence>MISRDELYRLVWSKPMTQVAEQFAVSGTYMARVCALLNVPRPERGYWAKLAVGKAPAPEPLPEARPGNQLSWSKDGTAQAPPKPRQPPARRSEVPVRVSKTRSHALLLGAREHFNASRHVDDRSYLKPSKRLLVDITASKAGLDRALGFANDLFTALESVGHRVVLAPADEHLRRGDIDVREVRTKQQARYYYGTLWSPHRPTVVYIGSVAIGLSIVEMSEDTLLRYVGGTYIREADHTPPKSSRFAADHSWTTTRELACGRLRLIAYCPYGRVSWATDWQETAQQSLRSLVPSIVRAIEDAATDLVGKLEEADQQAEIARQEWRAAEERRRKQEDRRCVEQSMRESQEHLVQIIGQWSHVTEVERFLTGVEARLSGLPAEVRAPLMERLALARAFLGTQDPLDIFLSWKTPGERYQPIYPEHSP</sequence>
<accession>A0A1X7FMX4</accession>
<proteinExistence type="predicted"/>
<evidence type="ECO:0000313" key="4">
    <source>
        <dbReference type="Proteomes" id="UP000192936"/>
    </source>
</evidence>